<protein>
    <recommendedName>
        <fullName evidence="4">CamS family sex pheromone protein</fullName>
    </recommendedName>
</protein>
<dbReference type="AlphaFoldDB" id="A0A0R2CSG5"/>
<dbReference type="RefSeq" id="WP_009166667.1">
    <property type="nucleotide sequence ID" value="NZ_AYZI01000007.1"/>
</dbReference>
<gene>
    <name evidence="2" type="ORF">FC87_GL001122</name>
</gene>
<evidence type="ECO:0000313" key="2">
    <source>
        <dbReference type="EMBL" id="KRM91193.1"/>
    </source>
</evidence>
<feature type="signal peptide" evidence="1">
    <location>
        <begin position="1"/>
        <end position="18"/>
    </location>
</feature>
<dbReference type="CDD" id="cd13441">
    <property type="entry name" value="CamS_repeat_1"/>
    <property type="match status" value="1"/>
</dbReference>
<dbReference type="Gene3D" id="3.10.570.10">
    <property type="entry name" value="sex pheromone staph- cam373 precursor domain"/>
    <property type="match status" value="1"/>
</dbReference>
<dbReference type="PIRSF" id="PIRSF012509">
    <property type="entry name" value="CamS"/>
    <property type="match status" value="1"/>
</dbReference>
<proteinExistence type="predicted"/>
<dbReference type="Pfam" id="PF07537">
    <property type="entry name" value="CamS"/>
    <property type="match status" value="1"/>
</dbReference>
<dbReference type="PATRIC" id="fig|1423745.4.peg.1187"/>
<evidence type="ECO:0000256" key="1">
    <source>
        <dbReference type="SAM" id="SignalP"/>
    </source>
</evidence>
<name>A0A0R2CSG5_9LACO</name>
<dbReference type="EMBL" id="AYZI01000007">
    <property type="protein sequence ID" value="KRM91193.1"/>
    <property type="molecule type" value="Genomic_DNA"/>
</dbReference>
<accession>A0A0R2CSG5</accession>
<dbReference type="InterPro" id="IPR011426">
    <property type="entry name" value="CamS"/>
</dbReference>
<reference evidence="2 3" key="1">
    <citation type="journal article" date="2015" name="Genome Announc.">
        <title>Expanding the biotechnology potential of lactobacilli through comparative genomics of 213 strains and associated genera.</title>
        <authorList>
            <person name="Sun Z."/>
            <person name="Harris H.M."/>
            <person name="McCann A."/>
            <person name="Guo C."/>
            <person name="Argimon S."/>
            <person name="Zhang W."/>
            <person name="Yang X."/>
            <person name="Jeffery I.B."/>
            <person name="Cooney J.C."/>
            <person name="Kagawa T.F."/>
            <person name="Liu W."/>
            <person name="Song Y."/>
            <person name="Salvetti E."/>
            <person name="Wrobel A."/>
            <person name="Rasinkangas P."/>
            <person name="Parkhill J."/>
            <person name="Rea M.C."/>
            <person name="O'Sullivan O."/>
            <person name="Ritari J."/>
            <person name="Douillard F.P."/>
            <person name="Paul Ross R."/>
            <person name="Yang R."/>
            <person name="Briner A.E."/>
            <person name="Felis G.E."/>
            <person name="de Vos W.M."/>
            <person name="Barrangou R."/>
            <person name="Klaenhammer T.R."/>
            <person name="Caufield P.W."/>
            <person name="Cui Y."/>
            <person name="Zhang H."/>
            <person name="O'Toole P.W."/>
        </authorList>
    </citation>
    <scope>NUCLEOTIDE SEQUENCE [LARGE SCALE GENOMIC DNA]</scope>
    <source>
        <strain evidence="2 3">DSM 22689</strain>
    </source>
</reference>
<sequence length="372" mass="41182">MKRRISILAIAAASTVLLVGCGNRNKISTNSGSQKTQLTGSNSNNDYQSLIKDGHYQVSKAAGINGQQTSNQFNLQGFQRGLLEISKQNFSPDKYIFQEGQQLSATTVQNWVGRKTDDNPDGLNPNQPKDKVVPEYLQQIEEQDFLQTVDGKTELKGMTIGVGLNSVYYYTKEKYGAQYSKNLTDAEIESNGKEIANQILARLRKQADLKNIPIVVALYKAAPDDSLVGGNFIASSNNAPQSTKVDNWKTIDQKNYVFPIANGQKAPNDNDAAAFDQFKQQAQSYFPNLSGVTAQAQYTNGTLTGMHVNVTTQFYSYTAINSFTQYLQTSAQKYLPQNSPIEITVGSTNGIQSYLYRGQDQKKFSSHVFTNY</sequence>
<keyword evidence="1" id="KW-0732">Signal</keyword>
<evidence type="ECO:0008006" key="4">
    <source>
        <dbReference type="Google" id="ProtNLM"/>
    </source>
</evidence>
<organism evidence="2 3">
    <name type="scientific">Fructilactobacillus florum DSM 22689 = JCM 16035</name>
    <dbReference type="NCBI Taxonomy" id="1423745"/>
    <lineage>
        <taxon>Bacteria</taxon>
        <taxon>Bacillati</taxon>
        <taxon>Bacillota</taxon>
        <taxon>Bacilli</taxon>
        <taxon>Lactobacillales</taxon>
        <taxon>Lactobacillaceae</taxon>
        <taxon>Fructilactobacillus</taxon>
    </lineage>
</organism>
<evidence type="ECO:0000313" key="3">
    <source>
        <dbReference type="Proteomes" id="UP000051586"/>
    </source>
</evidence>
<dbReference type="CDD" id="cd13440">
    <property type="entry name" value="CamS_repeat_2"/>
    <property type="match status" value="1"/>
</dbReference>
<feature type="chain" id="PRO_5038882787" description="CamS family sex pheromone protein" evidence="1">
    <location>
        <begin position="19"/>
        <end position="372"/>
    </location>
</feature>
<dbReference type="PROSITE" id="PS51257">
    <property type="entry name" value="PROKAR_LIPOPROTEIN"/>
    <property type="match status" value="1"/>
</dbReference>
<comment type="caution">
    <text evidence="2">The sequence shown here is derived from an EMBL/GenBank/DDBJ whole genome shotgun (WGS) entry which is preliminary data.</text>
</comment>
<dbReference type="STRING" id="1423745.GCA_001311215_00888"/>
<dbReference type="Proteomes" id="UP000051586">
    <property type="component" value="Unassembled WGS sequence"/>
</dbReference>